<dbReference type="Proteomes" id="UP001439008">
    <property type="component" value="Unassembled WGS sequence"/>
</dbReference>
<evidence type="ECO:0000313" key="1">
    <source>
        <dbReference type="EMBL" id="MES1919397.1"/>
    </source>
</evidence>
<comment type="caution">
    <text evidence="1">The sequence shown here is derived from an EMBL/GenBank/DDBJ whole genome shotgun (WGS) entry which is preliminary data.</text>
</comment>
<sequence length="142" mass="16680">GQRVLFSNYKCCHKKFCDLCLHRYMEIGDVIKKMEEQRKFKAGIRNTFVWICPACKNICSCASCKRKRYGHSQFYSNRTNTFFNVSEPVTATESIPLNIITNEKQTDFEIDMALNRAMEMNFKGLFKTENGKFKLIEDIFMI</sequence>
<reference evidence="1 2" key="1">
    <citation type="journal article" date="2024" name="BMC Biol.">
        <title>Comparative genomics of Ascetosporea gives new insight into the evolutionary basis for animal parasitism in Rhizaria.</title>
        <authorList>
            <person name="Hiltunen Thoren M."/>
            <person name="Onut-Brannstrom I."/>
            <person name="Alfjorden A."/>
            <person name="Peckova H."/>
            <person name="Swords F."/>
            <person name="Hooper C."/>
            <person name="Holzer A.S."/>
            <person name="Bass D."/>
            <person name="Burki F."/>
        </authorList>
    </citation>
    <scope>NUCLEOTIDE SEQUENCE [LARGE SCALE GENOMIC DNA]</scope>
    <source>
        <strain evidence="1">20-A016</strain>
    </source>
</reference>
<name>A0ABV2AI99_9EUKA</name>
<organism evidence="1 2">
    <name type="scientific">Bonamia ostreae</name>
    <dbReference type="NCBI Taxonomy" id="126728"/>
    <lineage>
        <taxon>Eukaryota</taxon>
        <taxon>Sar</taxon>
        <taxon>Rhizaria</taxon>
        <taxon>Endomyxa</taxon>
        <taxon>Ascetosporea</taxon>
        <taxon>Haplosporida</taxon>
        <taxon>Bonamia</taxon>
    </lineage>
</organism>
<dbReference type="EMBL" id="JBDODL010000277">
    <property type="protein sequence ID" value="MES1919397.1"/>
    <property type="molecule type" value="Genomic_DNA"/>
</dbReference>
<keyword evidence="2" id="KW-1185">Reference proteome</keyword>
<proteinExistence type="predicted"/>
<accession>A0ABV2AI99</accession>
<gene>
    <name evidence="1" type="ORF">MHBO_001236</name>
</gene>
<evidence type="ECO:0008006" key="3">
    <source>
        <dbReference type="Google" id="ProtNLM"/>
    </source>
</evidence>
<protein>
    <recommendedName>
        <fullName evidence="3">Zinc-finger domain-containing protein</fullName>
    </recommendedName>
</protein>
<feature type="non-terminal residue" evidence="1">
    <location>
        <position position="1"/>
    </location>
</feature>
<evidence type="ECO:0000313" key="2">
    <source>
        <dbReference type="Proteomes" id="UP001439008"/>
    </source>
</evidence>